<keyword evidence="5" id="KW-0548">Nucleotidyltransferase</keyword>
<comment type="caution">
    <text evidence="5">The sequence shown here is derived from an EMBL/GenBank/DDBJ whole genome shotgun (WGS) entry which is preliminary data.</text>
</comment>
<dbReference type="EMBL" id="QLUW01000001">
    <property type="protein sequence ID" value="RAP77388.1"/>
    <property type="molecule type" value="Genomic_DNA"/>
</dbReference>
<dbReference type="EC" id="2.7.7.27" evidence="5"/>
<dbReference type="InterPro" id="IPR011832">
    <property type="entry name" value="GlgDAde_trans"/>
</dbReference>
<dbReference type="CDD" id="cd04651">
    <property type="entry name" value="LbH_G1P_AT_C"/>
    <property type="match status" value="1"/>
</dbReference>
<dbReference type="SUPFAM" id="SSF53448">
    <property type="entry name" value="Nucleotide-diphospho-sugar transferases"/>
    <property type="match status" value="1"/>
</dbReference>
<dbReference type="Pfam" id="PF00483">
    <property type="entry name" value="NTP_transferase"/>
    <property type="match status" value="1"/>
</dbReference>
<dbReference type="RefSeq" id="WP_112880512.1">
    <property type="nucleotide sequence ID" value="NZ_QLUW01000001.1"/>
</dbReference>
<keyword evidence="6" id="KW-1185">Reference proteome</keyword>
<evidence type="ECO:0000256" key="2">
    <source>
        <dbReference type="ARBA" id="ARBA00023056"/>
    </source>
</evidence>
<gene>
    <name evidence="5" type="primary">glgD</name>
    <name evidence="5" type="ORF">DL346_02555</name>
</gene>
<dbReference type="Gene3D" id="3.90.550.10">
    <property type="entry name" value="Spore Coat Polysaccharide Biosynthesis Protein SpsA, Chain A"/>
    <property type="match status" value="1"/>
</dbReference>
<name>A0A328U3K7_9BACL</name>
<dbReference type="Proteomes" id="UP000249260">
    <property type="component" value="Unassembled WGS sequence"/>
</dbReference>
<evidence type="ECO:0000259" key="3">
    <source>
        <dbReference type="Pfam" id="PF00483"/>
    </source>
</evidence>
<comment type="similarity">
    <text evidence="1">Belongs to the bacterial/plant glucose-1-phosphate adenylyltransferase family.</text>
</comment>
<evidence type="ECO:0000256" key="1">
    <source>
        <dbReference type="ARBA" id="ARBA00010443"/>
    </source>
</evidence>
<evidence type="ECO:0000313" key="6">
    <source>
        <dbReference type="Proteomes" id="UP000249260"/>
    </source>
</evidence>
<dbReference type="PANTHER" id="PTHR43523">
    <property type="entry name" value="GLUCOSE-1-PHOSPHATE ADENYLYLTRANSFERASE-RELATED"/>
    <property type="match status" value="1"/>
</dbReference>
<dbReference type="OrthoDB" id="9801810at2"/>
<proteinExistence type="inferred from homology"/>
<reference evidence="5 6" key="1">
    <citation type="submission" date="2018-06" db="EMBL/GenBank/DDBJ databases">
        <title>Paenibacillus montanisoli sp. nov., isolated from mountain area soil.</title>
        <authorList>
            <person name="Wu M."/>
        </authorList>
    </citation>
    <scope>NUCLEOTIDE SEQUENCE [LARGE SCALE GENOMIC DNA]</scope>
    <source>
        <strain evidence="5 6">RA17</strain>
    </source>
</reference>
<dbReference type="NCBIfam" id="TIGR02092">
    <property type="entry name" value="glgD"/>
    <property type="match status" value="1"/>
</dbReference>
<sequence length="360" mass="39670">MRANLLGVINLIQEPDELGALTAGRCLAAVPFGGQYRMIDFTLSSMANSGISRVGIFAHTKYRPLIDHLGSGQQWDLHHQRKGGLSIIPPTIRDDCNEVPGGDLVHFFQNRDYFTRNSCEYVVLARSHMLCSVDFKPALAAHLASGADVTVICKQSKDLLGGKARLVEADGDGRITAMQRENGQAESGLISMEMYIMRKELLLDLVITSLAQGQDYLVEHAILSRIEELHMQSYLFDGYVGVINTLPSYYENSMELLRPASWRSLFARHGTIATKLNDEPPARYTEDATTSNSMIANGCIIEGTVMNSILFEGVHVRKGALVRNSIVMQNAVIDMHGVVDHVIYDSGATIGCGRELRKAE</sequence>
<dbReference type="GO" id="GO:0005978">
    <property type="term" value="P:glycogen biosynthetic process"/>
    <property type="evidence" value="ECO:0007669"/>
    <property type="project" value="UniProtKB-KW"/>
</dbReference>
<protein>
    <submittedName>
        <fullName evidence="5">Glucose-1-phosphate adenylyltransferase subunit GlgD</fullName>
        <ecNumber evidence="5">2.7.7.27</ecNumber>
    </submittedName>
</protein>
<organism evidence="5 6">
    <name type="scientific">Paenibacillus montanisoli</name>
    <dbReference type="NCBI Taxonomy" id="2081970"/>
    <lineage>
        <taxon>Bacteria</taxon>
        <taxon>Bacillati</taxon>
        <taxon>Bacillota</taxon>
        <taxon>Bacilli</taxon>
        <taxon>Bacillales</taxon>
        <taxon>Paenibacillaceae</taxon>
        <taxon>Paenibacillus</taxon>
    </lineage>
</organism>
<feature type="domain" description="Glucose-1-phosphate adenylyltransferase/Bifunctional protein GlmU-like C-terminal hexapeptide" evidence="4">
    <location>
        <begin position="285"/>
        <end position="351"/>
    </location>
</feature>
<evidence type="ECO:0000313" key="5">
    <source>
        <dbReference type="EMBL" id="RAP77388.1"/>
    </source>
</evidence>
<dbReference type="GO" id="GO:0008878">
    <property type="term" value="F:glucose-1-phosphate adenylyltransferase activity"/>
    <property type="evidence" value="ECO:0007669"/>
    <property type="project" value="UniProtKB-EC"/>
</dbReference>
<dbReference type="CDD" id="cd02508">
    <property type="entry name" value="ADP_Glucose_PP"/>
    <property type="match status" value="1"/>
</dbReference>
<dbReference type="AlphaFoldDB" id="A0A328U3K7"/>
<dbReference type="InterPro" id="IPR011004">
    <property type="entry name" value="Trimer_LpxA-like_sf"/>
</dbReference>
<dbReference type="InterPro" id="IPR056818">
    <property type="entry name" value="GlmU/GlgC-like_hexapep"/>
</dbReference>
<dbReference type="InterPro" id="IPR011831">
    <property type="entry name" value="ADP-Glc_PPase"/>
</dbReference>
<evidence type="ECO:0000259" key="4">
    <source>
        <dbReference type="Pfam" id="PF24894"/>
    </source>
</evidence>
<keyword evidence="5" id="KW-0808">Transferase</keyword>
<dbReference type="Gene3D" id="2.160.10.10">
    <property type="entry name" value="Hexapeptide repeat proteins"/>
    <property type="match status" value="1"/>
</dbReference>
<dbReference type="InterPro" id="IPR029044">
    <property type="entry name" value="Nucleotide-diphossugar_trans"/>
</dbReference>
<dbReference type="InterPro" id="IPR005835">
    <property type="entry name" value="NTP_transferase_dom"/>
</dbReference>
<dbReference type="PANTHER" id="PTHR43523:SF6">
    <property type="entry name" value="GLYCOGEN BIOSYNTHESIS PROTEIN GLGD"/>
    <property type="match status" value="1"/>
</dbReference>
<keyword evidence="2" id="KW-0320">Glycogen biosynthesis</keyword>
<dbReference type="Pfam" id="PF24894">
    <property type="entry name" value="Hexapep_GlmU"/>
    <property type="match status" value="1"/>
</dbReference>
<dbReference type="SUPFAM" id="SSF51161">
    <property type="entry name" value="Trimeric LpxA-like enzymes"/>
    <property type="match status" value="1"/>
</dbReference>
<feature type="domain" description="Nucleotidyl transferase" evidence="3">
    <location>
        <begin position="21"/>
        <end position="239"/>
    </location>
</feature>
<accession>A0A328U3K7</accession>